<comment type="caution">
    <text evidence="1">The sequence shown here is derived from an EMBL/GenBank/DDBJ whole genome shotgun (WGS) entry which is preliminary data.</text>
</comment>
<proteinExistence type="predicted"/>
<reference evidence="1" key="2">
    <citation type="journal article" date="2022" name="Res Sq">
        <title>Comparative Genomics Reveals Insights into the Divergent Evolution of Astigmatic Mites and Household Pest Adaptations.</title>
        <authorList>
            <person name="Xiong Q."/>
            <person name="Wan A.T.-Y."/>
            <person name="Liu X.-Y."/>
            <person name="Fung C.S.-H."/>
            <person name="Xiao X."/>
            <person name="Malainual N."/>
            <person name="Hou J."/>
            <person name="Wang L."/>
            <person name="Wang M."/>
            <person name="Yang K."/>
            <person name="Cui Y."/>
            <person name="Leung E."/>
            <person name="Nong W."/>
            <person name="Shin S.-K."/>
            <person name="Au S."/>
            <person name="Jeong K.Y."/>
            <person name="Chew F.T."/>
            <person name="Hui J."/>
            <person name="Leung T.F."/>
            <person name="Tungtrongchitr A."/>
            <person name="Zhong N."/>
            <person name="Liu Z."/>
            <person name="Tsui S."/>
        </authorList>
    </citation>
    <scope>NUCLEOTIDE SEQUENCE</scope>
    <source>
        <strain evidence="1">Derf</strain>
        <tissue evidence="1">Whole organism</tissue>
    </source>
</reference>
<protein>
    <submittedName>
        <fullName evidence="1">Uncharacterized protein</fullName>
    </submittedName>
</protein>
<dbReference type="EMBL" id="ASGP02000004">
    <property type="protein sequence ID" value="KAH9511253.1"/>
    <property type="molecule type" value="Genomic_DNA"/>
</dbReference>
<organism evidence="1 2">
    <name type="scientific">Dermatophagoides farinae</name>
    <name type="common">American house dust mite</name>
    <dbReference type="NCBI Taxonomy" id="6954"/>
    <lineage>
        <taxon>Eukaryota</taxon>
        <taxon>Metazoa</taxon>
        <taxon>Ecdysozoa</taxon>
        <taxon>Arthropoda</taxon>
        <taxon>Chelicerata</taxon>
        <taxon>Arachnida</taxon>
        <taxon>Acari</taxon>
        <taxon>Acariformes</taxon>
        <taxon>Sarcoptiformes</taxon>
        <taxon>Astigmata</taxon>
        <taxon>Psoroptidia</taxon>
        <taxon>Analgoidea</taxon>
        <taxon>Pyroglyphidae</taxon>
        <taxon>Dermatophagoidinae</taxon>
        <taxon>Dermatophagoides</taxon>
    </lineage>
</organism>
<sequence length="75" mass="8708">MVVVTITEPAIIINRNWKKILVVAYKSRQKTKIAHQYVQILSVIGSGNVDNDNRKLSFPCFLFLNRNILLYYPEV</sequence>
<reference evidence="1" key="1">
    <citation type="submission" date="2013-05" db="EMBL/GenBank/DDBJ databases">
        <authorList>
            <person name="Yim A.K.Y."/>
            <person name="Chan T.F."/>
            <person name="Ji K.M."/>
            <person name="Liu X.Y."/>
            <person name="Zhou J.W."/>
            <person name="Li R.Q."/>
            <person name="Yang K.Y."/>
            <person name="Li J."/>
            <person name="Li M."/>
            <person name="Law P.T.W."/>
            <person name="Wu Y.L."/>
            <person name="Cai Z.L."/>
            <person name="Qin H."/>
            <person name="Bao Y."/>
            <person name="Leung R.K.K."/>
            <person name="Ng P.K.S."/>
            <person name="Zou J."/>
            <person name="Zhong X.J."/>
            <person name="Ran P.X."/>
            <person name="Zhong N.S."/>
            <person name="Liu Z.G."/>
            <person name="Tsui S.K.W."/>
        </authorList>
    </citation>
    <scope>NUCLEOTIDE SEQUENCE</scope>
    <source>
        <strain evidence="1">Derf</strain>
        <tissue evidence="1">Whole organism</tissue>
    </source>
</reference>
<keyword evidence="2" id="KW-1185">Reference proteome</keyword>
<accession>A0A922L617</accession>
<evidence type="ECO:0000313" key="1">
    <source>
        <dbReference type="EMBL" id="KAH9511253.1"/>
    </source>
</evidence>
<evidence type="ECO:0000313" key="2">
    <source>
        <dbReference type="Proteomes" id="UP000790347"/>
    </source>
</evidence>
<name>A0A922L617_DERFA</name>
<dbReference type="AlphaFoldDB" id="A0A922L617"/>
<gene>
    <name evidence="1" type="ORF">DERF_009724</name>
</gene>
<dbReference type="Proteomes" id="UP000790347">
    <property type="component" value="Unassembled WGS sequence"/>
</dbReference>